<dbReference type="Proteomes" id="UP000192247">
    <property type="component" value="Unassembled WGS sequence"/>
</dbReference>
<proteinExistence type="inferred from homology"/>
<evidence type="ECO:0000256" key="7">
    <source>
        <dbReference type="ARBA" id="ARBA00022842"/>
    </source>
</evidence>
<dbReference type="Gene3D" id="1.10.1410.10">
    <property type="match status" value="1"/>
</dbReference>
<evidence type="ECO:0000259" key="10">
    <source>
        <dbReference type="Pfam" id="PF22600"/>
    </source>
</evidence>
<dbReference type="Pfam" id="PF22600">
    <property type="entry name" value="MTPAP-like_central"/>
    <property type="match status" value="1"/>
</dbReference>
<dbReference type="GO" id="GO:0005737">
    <property type="term" value="C:cytoplasm"/>
    <property type="evidence" value="ECO:0007669"/>
    <property type="project" value="UniProtKB-SubCell"/>
</dbReference>
<evidence type="ECO:0000256" key="8">
    <source>
        <dbReference type="ARBA" id="ARBA00038491"/>
    </source>
</evidence>
<dbReference type="CDD" id="cd05402">
    <property type="entry name" value="NT_PAP_TUTase"/>
    <property type="match status" value="1"/>
</dbReference>
<reference evidence="11 12" key="1">
    <citation type="journal article" date="2017" name="Gigascience">
        <title>Draft genome of the honey bee ectoparasitic mite, Tropilaelaps mercedesae, is shaped by the parasitic life history.</title>
        <authorList>
            <person name="Dong X."/>
            <person name="Armstrong S.D."/>
            <person name="Xia D."/>
            <person name="Makepeace B.L."/>
            <person name="Darby A.C."/>
            <person name="Kadowaki T."/>
        </authorList>
    </citation>
    <scope>NUCLEOTIDE SEQUENCE [LARGE SCALE GENOMIC DNA]</scope>
    <source>
        <strain evidence="11">Wuxi-XJTLU</strain>
    </source>
</reference>
<evidence type="ECO:0000313" key="11">
    <source>
        <dbReference type="EMBL" id="OQR73346.1"/>
    </source>
</evidence>
<dbReference type="GO" id="GO:0046872">
    <property type="term" value="F:metal ion binding"/>
    <property type="evidence" value="ECO:0007669"/>
    <property type="project" value="UniProtKB-KW"/>
</dbReference>
<evidence type="ECO:0000313" key="12">
    <source>
        <dbReference type="Proteomes" id="UP000192247"/>
    </source>
</evidence>
<dbReference type="STRING" id="418985.A0A1V9XIR6"/>
<evidence type="ECO:0000256" key="5">
    <source>
        <dbReference type="ARBA" id="ARBA00022679"/>
    </source>
</evidence>
<dbReference type="InterPro" id="IPR054708">
    <property type="entry name" value="MTPAP-like_central"/>
</dbReference>
<dbReference type="GO" id="GO:0031123">
    <property type="term" value="P:RNA 3'-end processing"/>
    <property type="evidence" value="ECO:0007669"/>
    <property type="project" value="TreeGrafter"/>
</dbReference>
<dbReference type="PANTHER" id="PTHR12271">
    <property type="entry name" value="POLY A POLYMERASE CID PAP -RELATED"/>
    <property type="match status" value="1"/>
</dbReference>
<organism evidence="11 12">
    <name type="scientific">Tropilaelaps mercedesae</name>
    <dbReference type="NCBI Taxonomy" id="418985"/>
    <lineage>
        <taxon>Eukaryota</taxon>
        <taxon>Metazoa</taxon>
        <taxon>Ecdysozoa</taxon>
        <taxon>Arthropoda</taxon>
        <taxon>Chelicerata</taxon>
        <taxon>Arachnida</taxon>
        <taxon>Acari</taxon>
        <taxon>Parasitiformes</taxon>
        <taxon>Mesostigmata</taxon>
        <taxon>Gamasina</taxon>
        <taxon>Dermanyssoidea</taxon>
        <taxon>Laelapidae</taxon>
        <taxon>Tropilaelaps</taxon>
    </lineage>
</organism>
<comment type="similarity">
    <text evidence="8">Belongs to the DNA polymerase type-B-like family. GLD2 subfamily.</text>
</comment>
<dbReference type="GO" id="GO:1990817">
    <property type="term" value="F:poly(A) RNA polymerase activity"/>
    <property type="evidence" value="ECO:0007669"/>
    <property type="project" value="TreeGrafter"/>
</dbReference>
<evidence type="ECO:0000256" key="3">
    <source>
        <dbReference type="ARBA" id="ARBA00004496"/>
    </source>
</evidence>
<sequence>MAPWKFQTPSSRWFSLVGYIRDPSVCMFRLSRMTNGVFTDKKQFSEPLQQRSKRLCDRDQPHLETDTRYDLLRKNAFGLVQTEISGPTASVLSQWAPLLAIATTPADAEPLHFVSSHPPNKILDKIIYASKGYTRGSIGESIVEDTHSAGSLDKCVTFAMASRNHLSRPVEKWHRHGTTLRLLPNLGGLFSSHPVHRLSCGPIGVQTQRAYCANDISGQVLSAGARSSSQQLKRIAWAPDAPLRLEDRFRGTDPVSEMICAIWDRKRQSRQVYQSKVKLRDWLSTSVFPEYNLTIIGSSASGYGFDESDVDMCMQCKTNFLSAHIDTKLALRALKNRLSNEEGVRSILLIPAVVPIIQFFYRKNARSRRIVVELNLNNLVGIVNTQLLYAYSKTDCRVGPFMLACKRWASNMQIKSAAHGTLSSYALTLLMLYFLQVQGVVPVLHHEVLEFAEGRGFANGSPLFLPWWKSRNTLPVGKLFREMLNFYADFDFENRCVCVRDGVTISKEEATERDPNHEFLTRNGKATNSRSWWNYILVQEPFNFTNVARAVYEKPRFDEITKALERSRQVIDKPKGASILLS</sequence>
<dbReference type="Gene3D" id="3.30.460.10">
    <property type="entry name" value="Beta Polymerase, domain 2"/>
    <property type="match status" value="1"/>
</dbReference>
<comment type="subcellular location">
    <subcellularLocation>
        <location evidence="3">Cytoplasm</location>
    </subcellularLocation>
</comment>
<evidence type="ECO:0000259" key="9">
    <source>
        <dbReference type="Pfam" id="PF03828"/>
    </source>
</evidence>
<evidence type="ECO:0000256" key="6">
    <source>
        <dbReference type="ARBA" id="ARBA00022723"/>
    </source>
</evidence>
<keyword evidence="4" id="KW-0963">Cytoplasm</keyword>
<dbReference type="PANTHER" id="PTHR12271:SF40">
    <property type="entry name" value="POLY(A) RNA POLYMERASE GLD2"/>
    <property type="match status" value="1"/>
</dbReference>
<comment type="caution">
    <text evidence="11">The sequence shown here is derived from an EMBL/GenBank/DDBJ whole genome shotgun (WGS) entry which is preliminary data.</text>
</comment>
<keyword evidence="5" id="KW-0808">Transferase</keyword>
<feature type="domain" description="Poly(A) RNA polymerase mitochondrial-like central palm" evidence="10">
    <location>
        <begin position="256"/>
        <end position="393"/>
    </location>
</feature>
<name>A0A1V9XIR6_9ACAR</name>
<dbReference type="Pfam" id="PF03828">
    <property type="entry name" value="PAP_assoc"/>
    <property type="match status" value="1"/>
</dbReference>
<dbReference type="AlphaFoldDB" id="A0A1V9XIR6"/>
<dbReference type="EMBL" id="MNPL01010096">
    <property type="protein sequence ID" value="OQR73346.1"/>
    <property type="molecule type" value="Genomic_DNA"/>
</dbReference>
<dbReference type="InterPro" id="IPR043519">
    <property type="entry name" value="NT_sf"/>
</dbReference>
<feature type="domain" description="PAP-associated" evidence="9">
    <location>
        <begin position="476"/>
        <end position="546"/>
    </location>
</feature>
<dbReference type="InParanoid" id="A0A1V9XIR6"/>
<dbReference type="OrthoDB" id="2274644at2759"/>
<keyword evidence="7" id="KW-0460">Magnesium</keyword>
<comment type="cofactor">
    <cofactor evidence="2">
        <name>Mg(2+)</name>
        <dbReference type="ChEBI" id="CHEBI:18420"/>
    </cofactor>
</comment>
<dbReference type="SUPFAM" id="SSF81631">
    <property type="entry name" value="PAP/OAS1 substrate-binding domain"/>
    <property type="match status" value="1"/>
</dbReference>
<comment type="cofactor">
    <cofactor evidence="1">
        <name>Mn(2+)</name>
        <dbReference type="ChEBI" id="CHEBI:29035"/>
    </cofactor>
</comment>
<evidence type="ECO:0000256" key="4">
    <source>
        <dbReference type="ARBA" id="ARBA00022490"/>
    </source>
</evidence>
<dbReference type="InterPro" id="IPR002058">
    <property type="entry name" value="PAP_assoc"/>
</dbReference>
<protein>
    <submittedName>
        <fullName evidence="11">Poly(A) RNA polymerase gld-2B-like</fullName>
    </submittedName>
</protein>
<keyword evidence="12" id="KW-1185">Reference proteome</keyword>
<evidence type="ECO:0000256" key="1">
    <source>
        <dbReference type="ARBA" id="ARBA00001936"/>
    </source>
</evidence>
<dbReference type="SUPFAM" id="SSF81301">
    <property type="entry name" value="Nucleotidyltransferase"/>
    <property type="match status" value="1"/>
</dbReference>
<evidence type="ECO:0000256" key="2">
    <source>
        <dbReference type="ARBA" id="ARBA00001946"/>
    </source>
</evidence>
<gene>
    <name evidence="11" type="ORF">BIW11_03600</name>
</gene>
<keyword evidence="6" id="KW-0479">Metal-binding</keyword>
<accession>A0A1V9XIR6</accession>